<dbReference type="HOGENOM" id="CLU_2794742_0_0_1"/>
<protein>
    <submittedName>
        <fullName evidence="1">Uncharacterized protein</fullName>
    </submittedName>
</protein>
<organism evidence="1 2">
    <name type="scientific">Penicillium oxalicum (strain 114-2 / CGMCC 5302)</name>
    <name type="common">Penicillium decumbens</name>
    <dbReference type="NCBI Taxonomy" id="933388"/>
    <lineage>
        <taxon>Eukaryota</taxon>
        <taxon>Fungi</taxon>
        <taxon>Dikarya</taxon>
        <taxon>Ascomycota</taxon>
        <taxon>Pezizomycotina</taxon>
        <taxon>Eurotiomycetes</taxon>
        <taxon>Eurotiomycetidae</taxon>
        <taxon>Eurotiales</taxon>
        <taxon>Aspergillaceae</taxon>
        <taxon>Penicillium</taxon>
    </lineage>
</organism>
<sequence>MDFTPSIVPALEVRKNMVNRLKYISTYHRRPPCPDWKIKIQIDRVPPPSEESTLPLNHNYRRNLEVRQ</sequence>
<reference evidence="1 2" key="1">
    <citation type="journal article" date="2013" name="PLoS ONE">
        <title>Genomic and secretomic analyses reveal unique features of the lignocellulolytic enzyme system of Penicillium decumbens.</title>
        <authorList>
            <person name="Liu G."/>
            <person name="Zhang L."/>
            <person name="Wei X."/>
            <person name="Zou G."/>
            <person name="Qin Y."/>
            <person name="Ma L."/>
            <person name="Li J."/>
            <person name="Zheng H."/>
            <person name="Wang S."/>
            <person name="Wang C."/>
            <person name="Xun L."/>
            <person name="Zhao G.-P."/>
            <person name="Zhou Z."/>
            <person name="Qu Y."/>
        </authorList>
    </citation>
    <scope>NUCLEOTIDE SEQUENCE [LARGE SCALE GENOMIC DNA]</scope>
    <source>
        <strain evidence="2">114-2 / CGMCC 5302</strain>
    </source>
</reference>
<gene>
    <name evidence="1" type="ORF">PDE_06588</name>
</gene>
<name>S8AYX8_PENO1</name>
<keyword evidence="2" id="KW-1185">Reference proteome</keyword>
<accession>S8AYX8</accession>
<dbReference type="Proteomes" id="UP000019376">
    <property type="component" value="Unassembled WGS sequence"/>
</dbReference>
<dbReference type="EMBL" id="KB644413">
    <property type="protein sequence ID" value="EPS31633.1"/>
    <property type="molecule type" value="Genomic_DNA"/>
</dbReference>
<evidence type="ECO:0000313" key="2">
    <source>
        <dbReference type="Proteomes" id="UP000019376"/>
    </source>
</evidence>
<dbReference type="AlphaFoldDB" id="S8AYX8"/>
<evidence type="ECO:0000313" key="1">
    <source>
        <dbReference type="EMBL" id="EPS31633.1"/>
    </source>
</evidence>
<proteinExistence type="predicted"/>